<protein>
    <submittedName>
        <fullName evidence="4">Transcriptional regulator, TetR family</fullName>
    </submittedName>
</protein>
<dbReference type="InterPro" id="IPR050624">
    <property type="entry name" value="HTH-type_Tx_Regulator"/>
</dbReference>
<feature type="DNA-binding region" description="H-T-H motif" evidence="2">
    <location>
        <begin position="29"/>
        <end position="48"/>
    </location>
</feature>
<feature type="domain" description="HTH tetR-type" evidence="3">
    <location>
        <begin position="6"/>
        <end position="66"/>
    </location>
</feature>
<evidence type="ECO:0000313" key="5">
    <source>
        <dbReference type="Proteomes" id="UP000001572"/>
    </source>
</evidence>
<dbReference type="PANTHER" id="PTHR43479">
    <property type="entry name" value="ACREF/ENVCD OPERON REPRESSOR-RELATED"/>
    <property type="match status" value="1"/>
</dbReference>
<keyword evidence="1 2" id="KW-0238">DNA-binding</keyword>
<dbReference type="EMBL" id="CP000724">
    <property type="protein sequence ID" value="ABR48231.1"/>
    <property type="molecule type" value="Genomic_DNA"/>
</dbReference>
<keyword evidence="5" id="KW-1185">Reference proteome</keyword>
<evidence type="ECO:0000313" key="4">
    <source>
        <dbReference type="EMBL" id="ABR48231.1"/>
    </source>
</evidence>
<organism evidence="4 5">
    <name type="scientific">Alkaliphilus metalliredigens (strain QYMF)</name>
    <dbReference type="NCBI Taxonomy" id="293826"/>
    <lineage>
        <taxon>Bacteria</taxon>
        <taxon>Bacillati</taxon>
        <taxon>Bacillota</taxon>
        <taxon>Clostridia</taxon>
        <taxon>Peptostreptococcales</taxon>
        <taxon>Natronincolaceae</taxon>
        <taxon>Alkaliphilus</taxon>
    </lineage>
</organism>
<dbReference type="PROSITE" id="PS50977">
    <property type="entry name" value="HTH_TETR_2"/>
    <property type="match status" value="1"/>
</dbReference>
<name>A6TPW3_ALKMQ</name>
<dbReference type="KEGG" id="amt:Amet_2070"/>
<dbReference type="RefSeq" id="WP_012063211.1">
    <property type="nucleotide sequence ID" value="NC_009633.1"/>
</dbReference>
<proteinExistence type="predicted"/>
<dbReference type="eggNOG" id="COG1309">
    <property type="taxonomic scope" value="Bacteria"/>
</dbReference>
<reference evidence="5" key="1">
    <citation type="journal article" date="2016" name="Genome Announc.">
        <title>Complete genome sequence of Alkaliphilus metalliredigens strain QYMF, an alkaliphilic and metal-reducing bacterium isolated from borax-contaminated leachate ponds.</title>
        <authorList>
            <person name="Hwang C."/>
            <person name="Copeland A."/>
            <person name="Lucas S."/>
            <person name="Lapidus A."/>
            <person name="Barry K."/>
            <person name="Detter J.C."/>
            <person name="Glavina Del Rio T."/>
            <person name="Hammon N."/>
            <person name="Israni S."/>
            <person name="Dalin E."/>
            <person name="Tice H."/>
            <person name="Pitluck S."/>
            <person name="Chertkov O."/>
            <person name="Brettin T."/>
            <person name="Bruce D."/>
            <person name="Han C."/>
            <person name="Schmutz J."/>
            <person name="Larimer F."/>
            <person name="Land M.L."/>
            <person name="Hauser L."/>
            <person name="Kyrpides N."/>
            <person name="Mikhailova N."/>
            <person name="Ye Q."/>
            <person name="Zhou J."/>
            <person name="Richardson P."/>
            <person name="Fields M.W."/>
        </authorList>
    </citation>
    <scope>NUCLEOTIDE SEQUENCE [LARGE SCALE GENOMIC DNA]</scope>
    <source>
        <strain evidence="5">QYMF</strain>
    </source>
</reference>
<dbReference type="SUPFAM" id="SSF46689">
    <property type="entry name" value="Homeodomain-like"/>
    <property type="match status" value="1"/>
</dbReference>
<dbReference type="Gene3D" id="1.10.357.10">
    <property type="entry name" value="Tetracycline Repressor, domain 2"/>
    <property type="match status" value="1"/>
</dbReference>
<dbReference type="STRING" id="293826.Amet_2070"/>
<dbReference type="PANTHER" id="PTHR43479:SF11">
    <property type="entry name" value="ACREF_ENVCD OPERON REPRESSOR-RELATED"/>
    <property type="match status" value="1"/>
</dbReference>
<dbReference type="Gene3D" id="1.10.10.60">
    <property type="entry name" value="Homeodomain-like"/>
    <property type="match status" value="1"/>
</dbReference>
<dbReference type="PRINTS" id="PR00455">
    <property type="entry name" value="HTHTETR"/>
</dbReference>
<sequence length="202" mass="24708">MTKDKSQTNNEIIRVSFILFLEKGYEATSIRDICKEVNIKPASLYFYYKSKEALFLSIYDDIWHEKIKYIEDIEELKQNISPKMKLYHLYKNMLEFYTQNMAKQKFLLRYHLFQTEELSTVIKDKYNFWKNEEEKTMLEIINQCLDRKILDDSRLSNEYLELYKRFEYHQVIDMIISNVKLNNTKLDALWSQFWNYTMISEV</sequence>
<dbReference type="InterPro" id="IPR009057">
    <property type="entry name" value="Homeodomain-like_sf"/>
</dbReference>
<accession>A6TPW3</accession>
<dbReference type="GO" id="GO:0003677">
    <property type="term" value="F:DNA binding"/>
    <property type="evidence" value="ECO:0007669"/>
    <property type="project" value="UniProtKB-UniRule"/>
</dbReference>
<dbReference type="AlphaFoldDB" id="A6TPW3"/>
<evidence type="ECO:0000256" key="1">
    <source>
        <dbReference type="ARBA" id="ARBA00023125"/>
    </source>
</evidence>
<evidence type="ECO:0000256" key="2">
    <source>
        <dbReference type="PROSITE-ProRule" id="PRU00335"/>
    </source>
</evidence>
<dbReference type="Proteomes" id="UP000001572">
    <property type="component" value="Chromosome"/>
</dbReference>
<dbReference type="Pfam" id="PF00440">
    <property type="entry name" value="TetR_N"/>
    <property type="match status" value="1"/>
</dbReference>
<dbReference type="HOGENOM" id="CLU_069356_12_9_9"/>
<dbReference type="InterPro" id="IPR001647">
    <property type="entry name" value="HTH_TetR"/>
</dbReference>
<gene>
    <name evidence="4" type="ordered locus">Amet_2070</name>
</gene>
<evidence type="ECO:0000259" key="3">
    <source>
        <dbReference type="PROSITE" id="PS50977"/>
    </source>
</evidence>